<keyword evidence="13" id="KW-0934">Plastid</keyword>
<keyword evidence="4 11" id="KW-0813">Transport</keyword>
<keyword evidence="8 11" id="KW-0249">Electron transport</keyword>
<feature type="binding site" description="axial binding residue" evidence="11">
    <location>
        <position position="85"/>
    </location>
    <ligand>
        <name>heme c</name>
        <dbReference type="ChEBI" id="CHEBI:61717"/>
    </ligand>
    <ligandPart>
        <name>Fe</name>
        <dbReference type="ChEBI" id="CHEBI:18248"/>
    </ligandPart>
</feature>
<feature type="binding site" description="covalent" evidence="11">
    <location>
        <position position="44"/>
    </location>
    <ligand>
        <name>heme c</name>
        <dbReference type="ChEBI" id="CHEBI:61717"/>
    </ligand>
</feature>
<feature type="binding site" description="covalent" evidence="11">
    <location>
        <position position="41"/>
    </location>
    <ligand>
        <name>heme c</name>
        <dbReference type="ChEBI" id="CHEBI:61717"/>
    </ligand>
</feature>
<feature type="signal peptide" evidence="11">
    <location>
        <begin position="1"/>
        <end position="27"/>
    </location>
</feature>
<geneLocation type="plastid" evidence="13"/>
<evidence type="ECO:0000256" key="4">
    <source>
        <dbReference type="ARBA" id="ARBA00022448"/>
    </source>
</evidence>
<evidence type="ECO:0000256" key="10">
    <source>
        <dbReference type="ARBA" id="ARBA00023078"/>
    </source>
</evidence>
<comment type="PTM">
    <text evidence="11">Binds 1 heme c group per subunit.</text>
</comment>
<accession>A0A9Y1MXR3</accession>
<dbReference type="AlphaFoldDB" id="A0A9Y1MXR3"/>
<feature type="domain" description="Cytochrome c" evidence="12">
    <location>
        <begin position="28"/>
        <end position="108"/>
    </location>
</feature>
<comment type="function">
    <text evidence="1 11">Functions as an electron carrier between membrane-bound cytochrome b6-f and photosystem I in oxygenic photosynthesis.</text>
</comment>
<keyword evidence="7 11" id="KW-0479">Metal-binding</keyword>
<dbReference type="InterPro" id="IPR023655">
    <property type="entry name" value="Cyt_C6"/>
</dbReference>
<organism evidence="13">
    <name type="scientific">Gronococcus sybilensis</name>
    <dbReference type="NCBI Taxonomy" id="3028029"/>
    <lineage>
        <taxon>Eukaryota</taxon>
        <taxon>Rhodophyta</taxon>
        <taxon>Bangiophyceae</taxon>
        <taxon>Cavernulicolales</taxon>
        <taxon>Cavernulicolaceae</taxon>
        <taxon>Gronococcus</taxon>
    </lineage>
</organism>
<evidence type="ECO:0000256" key="3">
    <source>
        <dbReference type="ARBA" id="ARBA00009650"/>
    </source>
</evidence>
<keyword evidence="11" id="KW-0732">Signal</keyword>
<keyword evidence="6 11" id="KW-0349">Heme</keyword>
<dbReference type="InterPro" id="IPR008168">
    <property type="entry name" value="Cyt_C_IC"/>
</dbReference>
<evidence type="ECO:0000256" key="2">
    <source>
        <dbReference type="ARBA" id="ARBA00004456"/>
    </source>
</evidence>
<feature type="chain" id="PRO_5041028277" description="Cytochrome c6" evidence="11">
    <location>
        <begin position="28"/>
        <end position="112"/>
    </location>
</feature>
<dbReference type="GO" id="GO:0020037">
    <property type="term" value="F:heme binding"/>
    <property type="evidence" value="ECO:0007669"/>
    <property type="project" value="InterPro"/>
</dbReference>
<dbReference type="SUPFAM" id="SSF46626">
    <property type="entry name" value="Cytochrome c"/>
    <property type="match status" value="1"/>
</dbReference>
<evidence type="ECO:0000256" key="1">
    <source>
        <dbReference type="ARBA" id="ARBA00002347"/>
    </source>
</evidence>
<dbReference type="GO" id="GO:0015979">
    <property type="term" value="P:photosynthesis"/>
    <property type="evidence" value="ECO:0007669"/>
    <property type="project" value="UniProtKB-UniRule"/>
</dbReference>
<dbReference type="GO" id="GO:0009055">
    <property type="term" value="F:electron transfer activity"/>
    <property type="evidence" value="ECO:0007669"/>
    <property type="project" value="UniProtKB-UniRule"/>
</dbReference>
<evidence type="ECO:0000256" key="6">
    <source>
        <dbReference type="ARBA" id="ARBA00022617"/>
    </source>
</evidence>
<sequence length="112" mass="11735" precursor="true">MLRSKLILGIAGFIGTILLSSTQLVFAADIENGEQVFSANCSACHAGGNNVIMPEKTLATDALEENGMKSVSAITEQITNGKNAMPAFGGRLSDAEISDVANYVLSQAEKGW</sequence>
<dbReference type="Gene3D" id="1.10.760.10">
    <property type="entry name" value="Cytochrome c-like domain"/>
    <property type="match status" value="1"/>
</dbReference>
<evidence type="ECO:0000256" key="7">
    <source>
        <dbReference type="ARBA" id="ARBA00022723"/>
    </source>
</evidence>
<dbReference type="PRINTS" id="PR00605">
    <property type="entry name" value="CYTCHROMECIC"/>
</dbReference>
<proteinExistence type="inferred from homology"/>
<protein>
    <recommendedName>
        <fullName evidence="11">Cytochrome c6</fullName>
    </recommendedName>
    <alternativeName>
        <fullName evidence="11">Cytochrome c-553</fullName>
    </alternativeName>
    <alternativeName>
        <fullName evidence="11">Cytochrome c553</fullName>
    </alternativeName>
    <alternativeName>
        <fullName evidence="11">Soluble cytochrome f</fullName>
    </alternativeName>
</protein>
<dbReference type="EMBL" id="OP616812">
    <property type="protein sequence ID" value="WDA99147.1"/>
    <property type="molecule type" value="Genomic_DNA"/>
</dbReference>
<dbReference type="FunFam" id="1.10.760.10:FF:000038">
    <property type="entry name" value="Cytochrome c6"/>
    <property type="match status" value="1"/>
</dbReference>
<keyword evidence="10 11" id="KW-0793">Thylakoid</keyword>
<evidence type="ECO:0000259" key="12">
    <source>
        <dbReference type="PROSITE" id="PS51007"/>
    </source>
</evidence>
<keyword evidence="5 11" id="KW-0602">Photosynthesis</keyword>
<evidence type="ECO:0000256" key="5">
    <source>
        <dbReference type="ARBA" id="ARBA00022531"/>
    </source>
</evidence>
<evidence type="ECO:0000256" key="11">
    <source>
        <dbReference type="HAMAP-Rule" id="MF_00594"/>
    </source>
</evidence>
<gene>
    <name evidence="11 13" type="primary">petJ</name>
    <name evidence="13" type="ORF">GRSY_142</name>
</gene>
<dbReference type="Pfam" id="PF13442">
    <property type="entry name" value="Cytochrome_CBB3"/>
    <property type="match status" value="1"/>
</dbReference>
<dbReference type="GO" id="GO:0009543">
    <property type="term" value="C:chloroplast thylakoid lumen"/>
    <property type="evidence" value="ECO:0007669"/>
    <property type="project" value="UniProtKB-SubCell"/>
</dbReference>
<dbReference type="InterPro" id="IPR036909">
    <property type="entry name" value="Cyt_c-like_dom_sf"/>
</dbReference>
<evidence type="ECO:0000256" key="9">
    <source>
        <dbReference type="ARBA" id="ARBA00023004"/>
    </source>
</evidence>
<dbReference type="InterPro" id="IPR009056">
    <property type="entry name" value="Cyt_c-like_dom"/>
</dbReference>
<feature type="binding site" description="axial binding residue" evidence="11">
    <location>
        <position position="45"/>
    </location>
    <ligand>
        <name>heme c</name>
        <dbReference type="ChEBI" id="CHEBI:61717"/>
    </ligand>
    <ligandPart>
        <name>Fe</name>
        <dbReference type="ChEBI" id="CHEBI:18248"/>
    </ligandPart>
</feature>
<comment type="similarity">
    <text evidence="3 11">Belongs to the cytochrome c family. PetJ subfamily.</text>
</comment>
<dbReference type="HAMAP" id="MF_00594">
    <property type="entry name" value="Cytc_PetJ"/>
    <property type="match status" value="1"/>
</dbReference>
<dbReference type="NCBIfam" id="NF045930">
    <property type="entry name" value="Cytc6PetJCyano"/>
    <property type="match status" value="1"/>
</dbReference>
<dbReference type="PANTHER" id="PTHR34688:SF2">
    <property type="entry name" value="CYTOCHROME C6, CHLOROPLASTIC"/>
    <property type="match status" value="1"/>
</dbReference>
<comment type="subcellular location">
    <subcellularLocation>
        <location evidence="11">Cellular thylakoid lumen</location>
    </subcellularLocation>
    <subcellularLocation>
        <location evidence="2">Plastid</location>
        <location evidence="2">Chloroplast thylakoid lumen</location>
    </subcellularLocation>
</comment>
<dbReference type="GO" id="GO:0005506">
    <property type="term" value="F:iron ion binding"/>
    <property type="evidence" value="ECO:0007669"/>
    <property type="project" value="InterPro"/>
</dbReference>
<name>A0A9Y1MXR3_9RHOD</name>
<reference evidence="13" key="1">
    <citation type="journal article" date="2023" name="J. Phycol.">
        <title>Revised classification of the Cyanidiophyceae based on plastid genome data with descriptions of the Cavernulicolales ord. nov. and Galdieriales ord. nov. (Rhodophyta).</title>
        <authorList>
            <person name="Park S.I."/>
            <person name="Cho C.H."/>
            <person name="Ciniglia C."/>
            <person name="Huang T.Y."/>
            <person name="Liu S.L."/>
            <person name="Bustamante D.E."/>
            <person name="Calderon M.S."/>
            <person name="Mansilla A."/>
            <person name="McDermott T."/>
            <person name="Andersen R.A."/>
            <person name="Yoon H.S."/>
        </authorList>
    </citation>
    <scope>NUCLEOTIDE SEQUENCE</scope>
</reference>
<evidence type="ECO:0000256" key="8">
    <source>
        <dbReference type="ARBA" id="ARBA00022982"/>
    </source>
</evidence>
<dbReference type="PROSITE" id="PS51007">
    <property type="entry name" value="CYTC"/>
    <property type="match status" value="1"/>
</dbReference>
<dbReference type="PANTHER" id="PTHR34688">
    <property type="entry name" value="CYTOCHROME C6, CHLOROPLASTIC"/>
    <property type="match status" value="1"/>
</dbReference>
<keyword evidence="9 11" id="KW-0408">Iron</keyword>
<comment type="subunit">
    <text evidence="11">Monomer.</text>
</comment>
<evidence type="ECO:0000313" key="13">
    <source>
        <dbReference type="EMBL" id="WDA99147.1"/>
    </source>
</evidence>